<dbReference type="InterPro" id="IPR004046">
    <property type="entry name" value="GST_C"/>
</dbReference>
<name>A0ABR3P215_9PEZI</name>
<dbReference type="CDD" id="cd03046">
    <property type="entry name" value="GST_N_GTT1_like"/>
    <property type="match status" value="1"/>
</dbReference>
<evidence type="ECO:0000256" key="2">
    <source>
        <dbReference type="RuleBase" id="RU003494"/>
    </source>
</evidence>
<evidence type="ECO:0000313" key="5">
    <source>
        <dbReference type="EMBL" id="KAL1296711.1"/>
    </source>
</evidence>
<dbReference type="RefSeq" id="XP_069196393.1">
    <property type="nucleotide sequence ID" value="XM_069341138.1"/>
</dbReference>
<reference evidence="5 6" key="1">
    <citation type="submission" date="2024-07" db="EMBL/GenBank/DDBJ databases">
        <title>Draft sequence of the Neodothiora populina.</title>
        <authorList>
            <person name="Drown D.D."/>
            <person name="Schuette U.S."/>
            <person name="Buechlein A.B."/>
            <person name="Rusch D.R."/>
            <person name="Winton L.W."/>
            <person name="Adams G.A."/>
        </authorList>
    </citation>
    <scope>NUCLEOTIDE SEQUENCE [LARGE SCALE GENOMIC DNA]</scope>
    <source>
        <strain evidence="5 6">CPC 39397</strain>
    </source>
</reference>
<dbReference type="PROSITE" id="PS50404">
    <property type="entry name" value="GST_NTER"/>
    <property type="match status" value="1"/>
</dbReference>
<dbReference type="Pfam" id="PF00043">
    <property type="entry name" value="GST_C"/>
    <property type="match status" value="1"/>
</dbReference>
<evidence type="ECO:0000256" key="1">
    <source>
        <dbReference type="ARBA" id="ARBA00007409"/>
    </source>
</evidence>
<comment type="similarity">
    <text evidence="1 2">Belongs to the GST superfamily.</text>
</comment>
<feature type="domain" description="GST N-terminal" evidence="3">
    <location>
        <begin position="9"/>
        <end position="95"/>
    </location>
</feature>
<accession>A0ABR3P215</accession>
<dbReference type="InterPro" id="IPR036282">
    <property type="entry name" value="Glutathione-S-Trfase_C_sf"/>
</dbReference>
<evidence type="ECO:0000259" key="3">
    <source>
        <dbReference type="PROSITE" id="PS50404"/>
    </source>
</evidence>
<dbReference type="InterPro" id="IPR010987">
    <property type="entry name" value="Glutathione-S-Trfase_C-like"/>
</dbReference>
<dbReference type="PANTHER" id="PTHR44051">
    <property type="entry name" value="GLUTATHIONE S-TRANSFERASE-RELATED"/>
    <property type="match status" value="1"/>
</dbReference>
<dbReference type="SFLD" id="SFLDS00019">
    <property type="entry name" value="Glutathione_Transferase_(cytos"/>
    <property type="match status" value="1"/>
</dbReference>
<dbReference type="PROSITE" id="PS50405">
    <property type="entry name" value="GST_CTER"/>
    <property type="match status" value="1"/>
</dbReference>
<feature type="domain" description="GST C-terminal" evidence="4">
    <location>
        <begin position="111"/>
        <end position="256"/>
    </location>
</feature>
<organism evidence="5 6">
    <name type="scientific">Neodothiora populina</name>
    <dbReference type="NCBI Taxonomy" id="2781224"/>
    <lineage>
        <taxon>Eukaryota</taxon>
        <taxon>Fungi</taxon>
        <taxon>Dikarya</taxon>
        <taxon>Ascomycota</taxon>
        <taxon>Pezizomycotina</taxon>
        <taxon>Dothideomycetes</taxon>
        <taxon>Dothideomycetidae</taxon>
        <taxon>Dothideales</taxon>
        <taxon>Dothioraceae</taxon>
        <taxon>Neodothiora</taxon>
    </lineage>
</organism>
<comment type="caution">
    <text evidence="5">The sequence shown here is derived from an EMBL/GenBank/DDBJ whole genome shotgun (WGS) entry which is preliminary data.</text>
</comment>
<gene>
    <name evidence="5" type="ORF">AAFC00_000185</name>
</gene>
<dbReference type="EMBL" id="JBFMKM010000018">
    <property type="protein sequence ID" value="KAL1296711.1"/>
    <property type="molecule type" value="Genomic_DNA"/>
</dbReference>
<dbReference type="Gene3D" id="1.20.1050.10">
    <property type="match status" value="1"/>
</dbReference>
<dbReference type="SUPFAM" id="SSF47616">
    <property type="entry name" value="GST C-terminal domain-like"/>
    <property type="match status" value="1"/>
</dbReference>
<sequence length="257" mass="29271">MATTTDQEAPKVTLYWLEKSRSQRIVWLLEECKIPYEIKIFKRYEKRADPELKKIHPLGKSPVVGIQPPGAAQPIILAESGLITEYFTEHFAPHLAPKRYAEGGKEGPGLETESWFRYRYYMHYAEGSLMPPMVTNLIFNMLKGPSIPYLLRPITRGICDKVDTLYFKPEYATNFSFLESQIATSPDNGSFLCGKDLTAADILMTFPLSAAKERGFMTKDRYPKLWGYIEMMEGLEGAKAAVKKIEEMTGESYKLVD</sequence>
<dbReference type="PANTHER" id="PTHR44051:SF9">
    <property type="entry name" value="GLUTATHIONE S-TRANSFERASE 1"/>
    <property type="match status" value="1"/>
</dbReference>
<dbReference type="SFLD" id="SFLDG00358">
    <property type="entry name" value="Main_(cytGST)"/>
    <property type="match status" value="1"/>
</dbReference>
<dbReference type="Pfam" id="PF02798">
    <property type="entry name" value="GST_N"/>
    <property type="match status" value="1"/>
</dbReference>
<dbReference type="Gene3D" id="3.40.30.10">
    <property type="entry name" value="Glutaredoxin"/>
    <property type="match status" value="1"/>
</dbReference>
<dbReference type="InterPro" id="IPR004045">
    <property type="entry name" value="Glutathione_S-Trfase_N"/>
</dbReference>
<dbReference type="CDD" id="cd03189">
    <property type="entry name" value="GST_C_GTT1_like"/>
    <property type="match status" value="1"/>
</dbReference>
<evidence type="ECO:0000313" key="6">
    <source>
        <dbReference type="Proteomes" id="UP001562354"/>
    </source>
</evidence>
<protein>
    <recommendedName>
        <fullName evidence="7">Glutathione S-transferase</fullName>
    </recommendedName>
</protein>
<evidence type="ECO:0008006" key="7">
    <source>
        <dbReference type="Google" id="ProtNLM"/>
    </source>
</evidence>
<dbReference type="Proteomes" id="UP001562354">
    <property type="component" value="Unassembled WGS sequence"/>
</dbReference>
<dbReference type="GeneID" id="95973888"/>
<dbReference type="InterPro" id="IPR036249">
    <property type="entry name" value="Thioredoxin-like_sf"/>
</dbReference>
<proteinExistence type="inferred from homology"/>
<dbReference type="InterPro" id="IPR040079">
    <property type="entry name" value="Glutathione_S-Trfase"/>
</dbReference>
<evidence type="ECO:0000259" key="4">
    <source>
        <dbReference type="PROSITE" id="PS50405"/>
    </source>
</evidence>
<dbReference type="SUPFAM" id="SSF52833">
    <property type="entry name" value="Thioredoxin-like"/>
    <property type="match status" value="1"/>
</dbReference>
<keyword evidence="6" id="KW-1185">Reference proteome</keyword>